<sequence>MLLDIDLYGGQHLNLPRLISFPRLKILQLSEISVFRERNIQQLFSNCPVLEELCLKYCLLNHLNIISSTLKSLTFVSSLHMCMSDINIMIDAPNLISITVHDNIPQHLVVERFPSLVDADIHRMFTEPDVLIDVIPNFVKKLSNVKQLKLWDFIFEKLELADVLDTSFPTFNNLITLEVSFIKTQHVKSLFTFLRFSPNLESLVFGCVSCWDEVNEDALTLDVVPHCLLMHLKSIKFQDFEGQSKELDLVQLFLQNSRVLQTVIIEHSSVDSETRTKKDVEDLNKKIMEQLLMYKWASTECVINLSSSP</sequence>
<organism evidence="2 3">
    <name type="scientific">Papaver atlanticum</name>
    <dbReference type="NCBI Taxonomy" id="357466"/>
    <lineage>
        <taxon>Eukaryota</taxon>
        <taxon>Viridiplantae</taxon>
        <taxon>Streptophyta</taxon>
        <taxon>Embryophyta</taxon>
        <taxon>Tracheophyta</taxon>
        <taxon>Spermatophyta</taxon>
        <taxon>Magnoliopsida</taxon>
        <taxon>Ranunculales</taxon>
        <taxon>Papaveraceae</taxon>
        <taxon>Papaveroideae</taxon>
        <taxon>Papaver</taxon>
    </lineage>
</organism>
<dbReference type="SUPFAM" id="SSF52058">
    <property type="entry name" value="L domain-like"/>
    <property type="match status" value="1"/>
</dbReference>
<dbReference type="InterPro" id="IPR032675">
    <property type="entry name" value="LRR_dom_sf"/>
</dbReference>
<dbReference type="Pfam" id="PF24758">
    <property type="entry name" value="LRR_At5g56370"/>
    <property type="match status" value="1"/>
</dbReference>
<reference evidence="2" key="1">
    <citation type="submission" date="2022-04" db="EMBL/GenBank/DDBJ databases">
        <title>A functionally conserved STORR gene fusion in Papaver species that diverged 16.8 million years ago.</title>
        <authorList>
            <person name="Catania T."/>
        </authorList>
    </citation>
    <scope>NUCLEOTIDE SEQUENCE</scope>
    <source>
        <strain evidence="2">S-188037</strain>
    </source>
</reference>
<keyword evidence="3" id="KW-1185">Reference proteome</keyword>
<dbReference type="InterPro" id="IPR050232">
    <property type="entry name" value="FBL13/AtMIF1-like"/>
</dbReference>
<dbReference type="Proteomes" id="UP001202328">
    <property type="component" value="Unassembled WGS sequence"/>
</dbReference>
<dbReference type="Pfam" id="PF08387">
    <property type="entry name" value="FBD"/>
    <property type="match status" value="1"/>
</dbReference>
<dbReference type="EMBL" id="JAJJMB010003518">
    <property type="protein sequence ID" value="KAI3947303.1"/>
    <property type="molecule type" value="Genomic_DNA"/>
</dbReference>
<evidence type="ECO:0000313" key="3">
    <source>
        <dbReference type="Proteomes" id="UP001202328"/>
    </source>
</evidence>
<dbReference type="PANTHER" id="PTHR31900">
    <property type="entry name" value="F-BOX/RNI SUPERFAMILY PROTEIN-RELATED"/>
    <property type="match status" value="1"/>
</dbReference>
<accession>A0AAD4XUY0</accession>
<proteinExistence type="predicted"/>
<comment type="caution">
    <text evidence="2">The sequence shown here is derived from an EMBL/GenBank/DDBJ whole genome shotgun (WGS) entry which is preliminary data.</text>
</comment>
<gene>
    <name evidence="2" type="ORF">MKW98_030889</name>
</gene>
<dbReference type="Gene3D" id="3.80.10.10">
    <property type="entry name" value="Ribonuclease Inhibitor"/>
    <property type="match status" value="1"/>
</dbReference>
<name>A0AAD4XUY0_9MAGN</name>
<dbReference type="PANTHER" id="PTHR31900:SF27">
    <property type="entry name" value="FBD DOMAIN-CONTAINING PROTEIN"/>
    <property type="match status" value="1"/>
</dbReference>
<evidence type="ECO:0000313" key="2">
    <source>
        <dbReference type="EMBL" id="KAI3947303.1"/>
    </source>
</evidence>
<dbReference type="AlphaFoldDB" id="A0AAD4XUY0"/>
<dbReference type="InterPro" id="IPR055411">
    <property type="entry name" value="LRR_FXL15/At3g58940/PEG3-like"/>
</dbReference>
<feature type="domain" description="FBD" evidence="1">
    <location>
        <begin position="226"/>
        <end position="306"/>
    </location>
</feature>
<evidence type="ECO:0000259" key="1">
    <source>
        <dbReference type="SMART" id="SM00579"/>
    </source>
</evidence>
<dbReference type="SMART" id="SM00579">
    <property type="entry name" value="FBD"/>
    <property type="match status" value="1"/>
</dbReference>
<dbReference type="InterPro" id="IPR006566">
    <property type="entry name" value="FBD"/>
</dbReference>
<protein>
    <recommendedName>
        <fullName evidence="1">FBD domain-containing protein</fullName>
    </recommendedName>
</protein>